<feature type="domain" description="NlpC/P60" evidence="6">
    <location>
        <begin position="375"/>
        <end position="487"/>
    </location>
</feature>
<keyword evidence="5" id="KW-1133">Transmembrane helix</keyword>
<dbReference type="InterPro" id="IPR038765">
    <property type="entry name" value="Papain-like_cys_pep_sf"/>
</dbReference>
<evidence type="ECO:0000313" key="8">
    <source>
        <dbReference type="Proteomes" id="UP000886724"/>
    </source>
</evidence>
<reference evidence="7" key="2">
    <citation type="submission" date="2021-04" db="EMBL/GenBank/DDBJ databases">
        <authorList>
            <person name="Gilroy R."/>
        </authorList>
    </citation>
    <scope>NUCLEOTIDE SEQUENCE</scope>
    <source>
        <strain evidence="7">ChiGjej1B1-14440</strain>
    </source>
</reference>
<keyword evidence="5" id="KW-0472">Membrane</keyword>
<comment type="similarity">
    <text evidence="1">Belongs to the peptidase C40 family.</text>
</comment>
<sequence length="487" mass="51050">MERDIKEGVKRVMDEYITNRKAMFIPIAAVASFMLVGYAATDKEKPEIISNQIDLVYGEEFDADSIDISDNKDSREDILVSVETASLNEKQIGSYDVEVTATDAGSNVATKTVTVNVVDNEAPKIETLGSSQGYIIEVPINGSADLASYVKASDNVDGDVTPFIKSSETLNTTVKGQQDITLTVDDTSGNTTEETYTFVVSDLEAPVVNLTQGANVTVDYGSVFDINAYVNVTDNVDGVMAPVVEGSVDTLKLDETQPLKISATDSSGNPTEATLNVVVKDISAPVITLNKSEITVNTGESVDFSSYLVSAVDNKDGDVRANVQIDAPSTSKSGTKTATYTVTDAAGNTGTASLTVKVNKRASGGGSYAGSAPSNSYGNSVLSAAYSRLGCPYKWGAAGPNAFDCSGFVQWCYARAGVSLPHSSSAQKNAGTQISVSAAQPGDILWKSGHVGIYIGNGKYIHAPQTGDVVKISSVSGSGFVCAVRVK</sequence>
<dbReference type="PROSITE" id="PS51935">
    <property type="entry name" value="NLPC_P60"/>
    <property type="match status" value="1"/>
</dbReference>
<keyword evidence="2" id="KW-0645">Protease</keyword>
<dbReference type="Pfam" id="PF16403">
    <property type="entry name" value="Bact_surface_Ig-like"/>
    <property type="match status" value="1"/>
</dbReference>
<comment type="caution">
    <text evidence="7">The sequence shown here is derived from an EMBL/GenBank/DDBJ whole genome shotgun (WGS) entry which is preliminary data.</text>
</comment>
<dbReference type="Proteomes" id="UP000886724">
    <property type="component" value="Unassembled WGS sequence"/>
</dbReference>
<proteinExistence type="inferred from homology"/>
<evidence type="ECO:0000256" key="4">
    <source>
        <dbReference type="ARBA" id="ARBA00022807"/>
    </source>
</evidence>
<evidence type="ECO:0000259" key="6">
    <source>
        <dbReference type="PROSITE" id="PS51935"/>
    </source>
</evidence>
<dbReference type="SUPFAM" id="SSF54001">
    <property type="entry name" value="Cysteine proteinases"/>
    <property type="match status" value="1"/>
</dbReference>
<organism evidence="7 8">
    <name type="scientific">Candidatus Erysipelatoclostridium merdavium</name>
    <dbReference type="NCBI Taxonomy" id="2838566"/>
    <lineage>
        <taxon>Bacteria</taxon>
        <taxon>Bacillati</taxon>
        <taxon>Bacillota</taxon>
        <taxon>Erysipelotrichia</taxon>
        <taxon>Erysipelotrichales</taxon>
        <taxon>Erysipelotrichales incertae sedis</taxon>
    </lineage>
</organism>
<dbReference type="Gene3D" id="3.90.1720.10">
    <property type="entry name" value="endopeptidase domain like (from Nostoc punctiforme)"/>
    <property type="match status" value="1"/>
</dbReference>
<evidence type="ECO:0000256" key="2">
    <source>
        <dbReference type="ARBA" id="ARBA00022670"/>
    </source>
</evidence>
<dbReference type="Pfam" id="PF00877">
    <property type="entry name" value="NLPC_P60"/>
    <property type="match status" value="1"/>
</dbReference>
<dbReference type="GO" id="GO:0008234">
    <property type="term" value="F:cysteine-type peptidase activity"/>
    <property type="evidence" value="ECO:0007669"/>
    <property type="project" value="UniProtKB-KW"/>
</dbReference>
<dbReference type="InterPro" id="IPR000064">
    <property type="entry name" value="NLP_P60_dom"/>
</dbReference>
<dbReference type="PANTHER" id="PTHR47359">
    <property type="entry name" value="PEPTIDOGLYCAN DL-ENDOPEPTIDASE CWLO"/>
    <property type="match status" value="1"/>
</dbReference>
<dbReference type="PANTHER" id="PTHR47359:SF3">
    <property type="entry name" value="NLP_P60 DOMAIN-CONTAINING PROTEIN-RELATED"/>
    <property type="match status" value="1"/>
</dbReference>
<reference evidence="7" key="1">
    <citation type="journal article" date="2021" name="PeerJ">
        <title>Extensive microbial diversity within the chicken gut microbiome revealed by metagenomics and culture.</title>
        <authorList>
            <person name="Gilroy R."/>
            <person name="Ravi A."/>
            <person name="Getino M."/>
            <person name="Pursley I."/>
            <person name="Horton D.L."/>
            <person name="Alikhan N.F."/>
            <person name="Baker D."/>
            <person name="Gharbi K."/>
            <person name="Hall N."/>
            <person name="Watson M."/>
            <person name="Adriaenssens E.M."/>
            <person name="Foster-Nyarko E."/>
            <person name="Jarju S."/>
            <person name="Secka A."/>
            <person name="Antonio M."/>
            <person name="Oren A."/>
            <person name="Chaudhuri R.R."/>
            <person name="La Ragione R."/>
            <person name="Hildebrand F."/>
            <person name="Pallen M.J."/>
        </authorList>
    </citation>
    <scope>NUCLEOTIDE SEQUENCE</scope>
    <source>
        <strain evidence="7">ChiGjej1B1-14440</strain>
    </source>
</reference>
<dbReference type="GO" id="GO:0006508">
    <property type="term" value="P:proteolysis"/>
    <property type="evidence" value="ECO:0007669"/>
    <property type="project" value="UniProtKB-KW"/>
</dbReference>
<evidence type="ECO:0000313" key="7">
    <source>
        <dbReference type="EMBL" id="HIX82458.1"/>
    </source>
</evidence>
<dbReference type="Gene3D" id="2.60.40.10">
    <property type="entry name" value="Immunoglobulins"/>
    <property type="match status" value="4"/>
</dbReference>
<evidence type="ECO:0000256" key="5">
    <source>
        <dbReference type="SAM" id="Phobius"/>
    </source>
</evidence>
<keyword evidence="4" id="KW-0788">Thiol protease</keyword>
<gene>
    <name evidence="7" type="ORF">H9980_10905</name>
</gene>
<dbReference type="InterPro" id="IPR013783">
    <property type="entry name" value="Ig-like_fold"/>
</dbReference>
<evidence type="ECO:0000256" key="3">
    <source>
        <dbReference type="ARBA" id="ARBA00022801"/>
    </source>
</evidence>
<dbReference type="AlphaFoldDB" id="A0A9D1XMV7"/>
<protein>
    <submittedName>
        <fullName evidence="7">C40 family peptidase</fullName>
    </submittedName>
</protein>
<dbReference type="InterPro" id="IPR032179">
    <property type="entry name" value="Cry22Aa_Ig-like"/>
</dbReference>
<dbReference type="InterPro" id="IPR051794">
    <property type="entry name" value="PG_Endopeptidase_C40"/>
</dbReference>
<evidence type="ECO:0000256" key="1">
    <source>
        <dbReference type="ARBA" id="ARBA00007074"/>
    </source>
</evidence>
<keyword evidence="3" id="KW-0378">Hydrolase</keyword>
<accession>A0A9D1XMV7</accession>
<name>A0A9D1XMV7_9FIRM</name>
<feature type="transmembrane region" description="Helical" evidence="5">
    <location>
        <begin position="21"/>
        <end position="40"/>
    </location>
</feature>
<keyword evidence="5" id="KW-0812">Transmembrane</keyword>
<dbReference type="EMBL" id="DXET01000242">
    <property type="protein sequence ID" value="HIX82458.1"/>
    <property type="molecule type" value="Genomic_DNA"/>
</dbReference>